<dbReference type="GO" id="GO:0000978">
    <property type="term" value="F:RNA polymerase II cis-regulatory region sequence-specific DNA binding"/>
    <property type="evidence" value="ECO:0007669"/>
    <property type="project" value="TreeGrafter"/>
</dbReference>
<keyword evidence="1" id="KW-0479">Metal-binding</keyword>
<dbReference type="InterPro" id="IPR036236">
    <property type="entry name" value="Znf_C2H2_sf"/>
</dbReference>
<feature type="region of interest" description="Disordered" evidence="5">
    <location>
        <begin position="77"/>
        <end position="106"/>
    </location>
</feature>
<feature type="compositionally biased region" description="Polar residues" evidence="5">
    <location>
        <begin position="188"/>
        <end position="197"/>
    </location>
</feature>
<dbReference type="PANTHER" id="PTHR23235">
    <property type="entry name" value="KRUEPPEL-LIKE TRANSCRIPTION FACTOR"/>
    <property type="match status" value="1"/>
</dbReference>
<evidence type="ECO:0000256" key="3">
    <source>
        <dbReference type="ARBA" id="ARBA00022833"/>
    </source>
</evidence>
<dbReference type="FunFam" id="3.30.160.60:FF:002343">
    <property type="entry name" value="Zinc finger protein 33A"/>
    <property type="match status" value="1"/>
</dbReference>
<dbReference type="Pfam" id="PF00096">
    <property type="entry name" value="zf-C2H2"/>
    <property type="match status" value="1"/>
</dbReference>
<dbReference type="OrthoDB" id="6365676at2759"/>
<dbReference type="AlphaFoldDB" id="A0A6G1HZW0"/>
<reference evidence="7" key="1">
    <citation type="journal article" date="2020" name="Stud. Mycol.">
        <title>101 Dothideomycetes genomes: a test case for predicting lifestyles and emergence of pathogens.</title>
        <authorList>
            <person name="Haridas S."/>
            <person name="Albert R."/>
            <person name="Binder M."/>
            <person name="Bloem J."/>
            <person name="Labutti K."/>
            <person name="Salamov A."/>
            <person name="Andreopoulos B."/>
            <person name="Baker S."/>
            <person name="Barry K."/>
            <person name="Bills G."/>
            <person name="Bluhm B."/>
            <person name="Cannon C."/>
            <person name="Castanera R."/>
            <person name="Culley D."/>
            <person name="Daum C."/>
            <person name="Ezra D."/>
            <person name="Gonzalez J."/>
            <person name="Henrissat B."/>
            <person name="Kuo A."/>
            <person name="Liang C."/>
            <person name="Lipzen A."/>
            <person name="Lutzoni F."/>
            <person name="Magnuson J."/>
            <person name="Mondo S."/>
            <person name="Nolan M."/>
            <person name="Ohm R."/>
            <person name="Pangilinan J."/>
            <person name="Park H.-J."/>
            <person name="Ramirez L."/>
            <person name="Alfaro M."/>
            <person name="Sun H."/>
            <person name="Tritt A."/>
            <person name="Yoshinaga Y."/>
            <person name="Zwiers L.-H."/>
            <person name="Turgeon B."/>
            <person name="Goodwin S."/>
            <person name="Spatafora J."/>
            <person name="Crous P."/>
            <person name="Grigoriev I."/>
        </authorList>
    </citation>
    <scope>NUCLEOTIDE SEQUENCE</scope>
    <source>
        <strain evidence="7">CBS 262.69</strain>
    </source>
</reference>
<dbReference type="PROSITE" id="PS50157">
    <property type="entry name" value="ZINC_FINGER_C2H2_2"/>
    <property type="match status" value="2"/>
</dbReference>
<feature type="region of interest" description="Disordered" evidence="5">
    <location>
        <begin position="414"/>
        <end position="450"/>
    </location>
</feature>
<feature type="compositionally biased region" description="Low complexity" evidence="5">
    <location>
        <begin position="88"/>
        <end position="104"/>
    </location>
</feature>
<dbReference type="PROSITE" id="PS00028">
    <property type="entry name" value="ZINC_FINGER_C2H2_1"/>
    <property type="match status" value="1"/>
</dbReference>
<evidence type="ECO:0000256" key="2">
    <source>
        <dbReference type="ARBA" id="ARBA00022771"/>
    </source>
</evidence>
<feature type="region of interest" description="Disordered" evidence="5">
    <location>
        <begin position="235"/>
        <end position="320"/>
    </location>
</feature>
<feature type="region of interest" description="Disordered" evidence="5">
    <location>
        <begin position="23"/>
        <end position="43"/>
    </location>
</feature>
<keyword evidence="3" id="KW-0862">Zinc</keyword>
<name>A0A6G1HZW0_9PEZI</name>
<evidence type="ECO:0000256" key="1">
    <source>
        <dbReference type="ARBA" id="ARBA00022723"/>
    </source>
</evidence>
<accession>A0A6G1HZW0</accession>
<protein>
    <recommendedName>
        <fullName evidence="6">C2H2-type domain-containing protein</fullName>
    </recommendedName>
</protein>
<feature type="compositionally biased region" description="Low complexity" evidence="5">
    <location>
        <begin position="278"/>
        <end position="309"/>
    </location>
</feature>
<dbReference type="GO" id="GO:0000981">
    <property type="term" value="F:DNA-binding transcription factor activity, RNA polymerase II-specific"/>
    <property type="evidence" value="ECO:0007669"/>
    <property type="project" value="TreeGrafter"/>
</dbReference>
<feature type="domain" description="C2H2-type" evidence="6">
    <location>
        <begin position="247"/>
        <end position="274"/>
    </location>
</feature>
<dbReference type="PANTHER" id="PTHR23235:SF120">
    <property type="entry name" value="KRUPPEL-LIKE FACTOR 15"/>
    <property type="match status" value="1"/>
</dbReference>
<evidence type="ECO:0000259" key="6">
    <source>
        <dbReference type="PROSITE" id="PS50157"/>
    </source>
</evidence>
<evidence type="ECO:0000256" key="5">
    <source>
        <dbReference type="SAM" id="MobiDB-lite"/>
    </source>
</evidence>
<gene>
    <name evidence="7" type="ORF">EJ06DRAFT_529504</name>
</gene>
<keyword evidence="2 4" id="KW-0863">Zinc-finger</keyword>
<dbReference type="GO" id="GO:0008270">
    <property type="term" value="F:zinc ion binding"/>
    <property type="evidence" value="ECO:0007669"/>
    <property type="project" value="UniProtKB-KW"/>
</dbReference>
<dbReference type="EMBL" id="ML996693">
    <property type="protein sequence ID" value="KAF2401367.1"/>
    <property type="molecule type" value="Genomic_DNA"/>
</dbReference>
<dbReference type="Proteomes" id="UP000799640">
    <property type="component" value="Unassembled WGS sequence"/>
</dbReference>
<evidence type="ECO:0000313" key="8">
    <source>
        <dbReference type="Proteomes" id="UP000799640"/>
    </source>
</evidence>
<dbReference type="InterPro" id="IPR013087">
    <property type="entry name" value="Znf_C2H2_type"/>
</dbReference>
<organism evidence="7 8">
    <name type="scientific">Trichodelitschia bisporula</name>
    <dbReference type="NCBI Taxonomy" id="703511"/>
    <lineage>
        <taxon>Eukaryota</taxon>
        <taxon>Fungi</taxon>
        <taxon>Dikarya</taxon>
        <taxon>Ascomycota</taxon>
        <taxon>Pezizomycotina</taxon>
        <taxon>Dothideomycetes</taxon>
        <taxon>Dothideomycetes incertae sedis</taxon>
        <taxon>Phaeotrichales</taxon>
        <taxon>Phaeotrichaceae</taxon>
        <taxon>Trichodelitschia</taxon>
    </lineage>
</organism>
<dbReference type="SUPFAM" id="SSF57667">
    <property type="entry name" value="beta-beta-alpha zinc fingers"/>
    <property type="match status" value="1"/>
</dbReference>
<dbReference type="Gene3D" id="3.30.160.60">
    <property type="entry name" value="Classic Zinc Finger"/>
    <property type="match status" value="1"/>
</dbReference>
<proteinExistence type="predicted"/>
<dbReference type="SMART" id="SM00355">
    <property type="entry name" value="ZnF_C2H2"/>
    <property type="match status" value="1"/>
</dbReference>
<feature type="region of interest" description="Disordered" evidence="5">
    <location>
        <begin position="188"/>
        <end position="211"/>
    </location>
</feature>
<evidence type="ECO:0000256" key="4">
    <source>
        <dbReference type="PROSITE-ProRule" id="PRU00042"/>
    </source>
</evidence>
<sequence>MEGRNSHGRRVSLLNDAEQTAILSTSGCSGAGGKGSCDKSISRGDFSLLRSSSEHHRIASSNHRELPPALSLISISTPRLSRHDSSSTDDTTPSPLTPSPSIDPANFRALPIHTKMNHHGPTPDFSPGRDATYGLLQSSALPCVLSNSPPAPDTYFTPRKTMCDAPLAQQGFCSYLPPLQVRDNRSCPSPTMGTMPSTAAVPKLPSKGQKRTQFPCPLAREYNCHDHFTTSGHAARHAKRHTGKKDAICPECGKGFTRKDNMEQHRRTHQNGRATRTSSSPQQKSPQPSARSSPPQNQSEVKPPVQQLPVQPPLPLPVTQADTIPIDPLLTSTEYFSPQLAPQQLGAQQLYTLAPTITTPPGGQTYIQGQQYFPQPSTTYSYPPPPAVEELSSYGSMVAPDMNGLQTLAHVASNDGANYSYDGGSYGDTGLNGEVYHADPDQPQKKRRRG</sequence>
<evidence type="ECO:0000313" key="7">
    <source>
        <dbReference type="EMBL" id="KAF2401367.1"/>
    </source>
</evidence>
<keyword evidence="8" id="KW-1185">Reference proteome</keyword>
<feature type="domain" description="C2H2-type" evidence="6">
    <location>
        <begin position="214"/>
        <end position="246"/>
    </location>
</feature>